<feature type="chain" id="PRO_5019453472" evidence="1">
    <location>
        <begin position="34"/>
        <end position="282"/>
    </location>
</feature>
<organism evidence="2 3">
    <name type="scientific">Neptunomonas marina</name>
    <dbReference type="NCBI Taxonomy" id="1815562"/>
    <lineage>
        <taxon>Bacteria</taxon>
        <taxon>Pseudomonadati</taxon>
        <taxon>Pseudomonadota</taxon>
        <taxon>Gammaproteobacteria</taxon>
        <taxon>Oceanospirillales</taxon>
        <taxon>Oceanospirillaceae</taxon>
        <taxon>Neptunomonas</taxon>
    </lineage>
</organism>
<evidence type="ECO:0000313" key="3">
    <source>
        <dbReference type="Proteomes" id="UP000282818"/>
    </source>
</evidence>
<protein>
    <submittedName>
        <fullName evidence="2">DUF4198 domain-containing protein</fullName>
    </submittedName>
</protein>
<dbReference type="EMBL" id="SACQ01000004">
    <property type="protein sequence ID" value="RVU30637.1"/>
    <property type="molecule type" value="Genomic_DNA"/>
</dbReference>
<comment type="caution">
    <text evidence="2">The sequence shown here is derived from an EMBL/GenBank/DDBJ whole genome shotgun (WGS) entry which is preliminary data.</text>
</comment>
<dbReference type="AlphaFoldDB" id="A0A437Q806"/>
<gene>
    <name evidence="2" type="ORF">EOE65_09995</name>
</gene>
<feature type="signal peptide" evidence="1">
    <location>
        <begin position="1"/>
        <end position="33"/>
    </location>
</feature>
<keyword evidence="1" id="KW-0732">Signal</keyword>
<sequence length="282" mass="31668">MRRSSLLSVSSTLKKSLTLGSLLLASVSTYTNAHPVWVLPHEFVVSSERPEWVTFDVTASHTYFNYDKGLPLHTVSIHLPDGDKQGVGSYFKGHRRSVFDLQLTQDGTYRIEGKRPPYYFTEYKAGKRDTVKRMRADKVTAAQQLPKNARDVKTYLISMTSMTFVTNNKPTNDQVEPKGKGLEIKLNVHPNDIVQGDEVEVTVLMDGQPTEGAKVEVTPGGTKYRDERGVLEFKADAEGKIRFTPEQAGPWVFYANHTAPAESKLADENYASLYMTFEVQPE</sequence>
<dbReference type="Proteomes" id="UP000282818">
    <property type="component" value="Unassembled WGS sequence"/>
</dbReference>
<dbReference type="Pfam" id="PF10670">
    <property type="entry name" value="DUF4198"/>
    <property type="match status" value="1"/>
</dbReference>
<reference evidence="2 3" key="1">
    <citation type="submission" date="2019-01" db="EMBL/GenBank/DDBJ databases">
        <authorList>
            <person name="Chen W.-M."/>
        </authorList>
    </citation>
    <scope>NUCLEOTIDE SEQUENCE [LARGE SCALE GENOMIC DNA]</scope>
    <source>
        <strain evidence="2 3">HPM-16</strain>
    </source>
</reference>
<dbReference type="InterPro" id="IPR019613">
    <property type="entry name" value="DUF4198"/>
</dbReference>
<dbReference type="RefSeq" id="WP_127694173.1">
    <property type="nucleotide sequence ID" value="NZ_SACQ01000004.1"/>
</dbReference>
<proteinExistence type="predicted"/>
<keyword evidence="3" id="KW-1185">Reference proteome</keyword>
<name>A0A437Q806_9GAMM</name>
<accession>A0A437Q806</accession>
<evidence type="ECO:0000313" key="2">
    <source>
        <dbReference type="EMBL" id="RVU30637.1"/>
    </source>
</evidence>
<evidence type="ECO:0000256" key="1">
    <source>
        <dbReference type="SAM" id="SignalP"/>
    </source>
</evidence>